<evidence type="ECO:0000313" key="5">
    <source>
        <dbReference type="EMBL" id="MFC5567788.1"/>
    </source>
</evidence>
<dbReference type="InterPro" id="IPR038352">
    <property type="entry name" value="Imelysin_sf"/>
</dbReference>
<protein>
    <submittedName>
        <fullName evidence="5">Imelysin family protein</fullName>
    </submittedName>
</protein>
<sequence>MRLVLALLACCAGPAVAQERAEVIRDVVGNHVLPRYAALDEAAQDLDAAAQADCEPESPALREAYGEAFDAWIAASHLRFGPSEVEDRAYALAFWPDPRGDTPGALRALILEEDPVVGTAEGFAEVSIAARGFYGMEFMLYDEEFAGLGAEGYRCDLIRAQARDIALIAGAMQEEWTGGYADLMLRPGGDRYRSEADVIQEFYDALGAGLEFTADSRLARPMGEFDDPKPARAEARRSGRSLRHVRISLASLHDLAERLMPEGVVHDHLGAAFDRAETLAARLDDPVFAGVSDPTGRFRVEALKGAVDRISAVGNEELGAALGVAAGFNASDGD</sequence>
<dbReference type="CDD" id="cd14659">
    <property type="entry name" value="Imelysin-like_IPPA"/>
    <property type="match status" value="1"/>
</dbReference>
<evidence type="ECO:0000256" key="2">
    <source>
        <dbReference type="ARBA" id="ARBA00022729"/>
    </source>
</evidence>
<dbReference type="EMBL" id="JBHSNA010000019">
    <property type="protein sequence ID" value="MFC5567788.1"/>
    <property type="molecule type" value="Genomic_DNA"/>
</dbReference>
<name>A0ABW0SFQ0_9RHOB</name>
<feature type="signal peptide" evidence="3">
    <location>
        <begin position="1"/>
        <end position="17"/>
    </location>
</feature>
<dbReference type="InterPro" id="IPR018976">
    <property type="entry name" value="Imelysin-like"/>
</dbReference>
<dbReference type="Pfam" id="PF09375">
    <property type="entry name" value="Peptidase_M75"/>
    <property type="match status" value="1"/>
</dbReference>
<evidence type="ECO:0000313" key="6">
    <source>
        <dbReference type="Proteomes" id="UP001596056"/>
    </source>
</evidence>
<reference evidence="6" key="1">
    <citation type="journal article" date="2019" name="Int. J. Syst. Evol. Microbiol.">
        <title>The Global Catalogue of Microorganisms (GCM) 10K type strain sequencing project: providing services to taxonomists for standard genome sequencing and annotation.</title>
        <authorList>
            <consortium name="The Broad Institute Genomics Platform"/>
            <consortium name="The Broad Institute Genome Sequencing Center for Infectious Disease"/>
            <person name="Wu L."/>
            <person name="Ma J."/>
        </authorList>
    </citation>
    <scope>NUCLEOTIDE SEQUENCE [LARGE SCALE GENOMIC DNA]</scope>
    <source>
        <strain evidence="6">KACC 11588</strain>
    </source>
</reference>
<dbReference type="Gene3D" id="1.20.1420.20">
    <property type="entry name" value="M75 peptidase, HXXE motif"/>
    <property type="match status" value="1"/>
</dbReference>
<gene>
    <name evidence="5" type="ORF">ACFPOC_15350</name>
</gene>
<keyword evidence="6" id="KW-1185">Reference proteome</keyword>
<dbReference type="RefSeq" id="WP_209842699.1">
    <property type="nucleotide sequence ID" value="NZ_JAGGJP010000018.1"/>
</dbReference>
<feature type="chain" id="PRO_5045142261" evidence="3">
    <location>
        <begin position="18"/>
        <end position="334"/>
    </location>
</feature>
<dbReference type="Proteomes" id="UP001596056">
    <property type="component" value="Unassembled WGS sequence"/>
</dbReference>
<comment type="subcellular location">
    <subcellularLocation>
        <location evidence="1">Cell envelope</location>
    </subcellularLocation>
</comment>
<feature type="domain" description="Imelysin-like" evidence="4">
    <location>
        <begin position="33"/>
        <end position="308"/>
    </location>
</feature>
<evidence type="ECO:0000256" key="1">
    <source>
        <dbReference type="ARBA" id="ARBA00004196"/>
    </source>
</evidence>
<proteinExistence type="predicted"/>
<evidence type="ECO:0000256" key="3">
    <source>
        <dbReference type="SAM" id="SignalP"/>
    </source>
</evidence>
<comment type="caution">
    <text evidence="5">The sequence shown here is derived from an EMBL/GenBank/DDBJ whole genome shotgun (WGS) entry which is preliminary data.</text>
</comment>
<accession>A0ABW0SFQ0</accession>
<dbReference type="InterPro" id="IPR034984">
    <property type="entry name" value="Imelysin-like_IPPA"/>
</dbReference>
<evidence type="ECO:0000259" key="4">
    <source>
        <dbReference type="Pfam" id="PF09375"/>
    </source>
</evidence>
<keyword evidence="2 3" id="KW-0732">Signal</keyword>
<organism evidence="5 6">
    <name type="scientific">Rubellimicrobium aerolatum</name>
    <dbReference type="NCBI Taxonomy" id="490979"/>
    <lineage>
        <taxon>Bacteria</taxon>
        <taxon>Pseudomonadati</taxon>
        <taxon>Pseudomonadota</taxon>
        <taxon>Alphaproteobacteria</taxon>
        <taxon>Rhodobacterales</taxon>
        <taxon>Roseobacteraceae</taxon>
        <taxon>Rubellimicrobium</taxon>
    </lineage>
</organism>